<dbReference type="InterPro" id="IPR050696">
    <property type="entry name" value="FtsA/MreB"/>
</dbReference>
<dbReference type="InterPro" id="IPR020823">
    <property type="entry name" value="Cell_div_FtsA"/>
</dbReference>
<evidence type="ECO:0000256" key="4">
    <source>
        <dbReference type="ARBA" id="ARBA00023016"/>
    </source>
</evidence>
<dbReference type="Pfam" id="PF02491">
    <property type="entry name" value="SHS2_FTSA"/>
    <property type="match status" value="1"/>
</dbReference>
<comment type="similarity">
    <text evidence="7 8">Belongs to the FtsA/MreB family.</text>
</comment>
<evidence type="ECO:0000256" key="3">
    <source>
        <dbReference type="ARBA" id="ARBA00022618"/>
    </source>
</evidence>
<dbReference type="RefSeq" id="WP_120192323.1">
    <property type="nucleotide sequence ID" value="NZ_RAPK01000007.1"/>
</dbReference>
<evidence type="ECO:0000313" key="12">
    <source>
        <dbReference type="Proteomes" id="UP000285120"/>
    </source>
</evidence>
<dbReference type="PIRSF" id="PIRSF003101">
    <property type="entry name" value="FtsA"/>
    <property type="match status" value="1"/>
</dbReference>
<dbReference type="SMART" id="SM00842">
    <property type="entry name" value="FtsA"/>
    <property type="match status" value="1"/>
</dbReference>
<evidence type="ECO:0000256" key="7">
    <source>
        <dbReference type="HAMAP-Rule" id="MF_02033"/>
    </source>
</evidence>
<comment type="subunit">
    <text evidence="7">Self-interacts. Interacts with FtsZ.</text>
</comment>
<comment type="function">
    <text evidence="7 8">Cell division protein that is involved in the assembly of the Z ring. May serve as a membrane anchor for the Z ring.</text>
</comment>
<keyword evidence="5 7" id="KW-0472">Membrane</keyword>
<dbReference type="PANTHER" id="PTHR32432">
    <property type="entry name" value="CELL DIVISION PROTEIN FTSA-RELATED"/>
    <property type="match status" value="1"/>
</dbReference>
<feature type="compositionally biased region" description="Basic and acidic residues" evidence="9">
    <location>
        <begin position="403"/>
        <end position="420"/>
    </location>
</feature>
<keyword evidence="2 7" id="KW-1003">Cell membrane</keyword>
<dbReference type="GO" id="GO:0009898">
    <property type="term" value="C:cytoplasmic side of plasma membrane"/>
    <property type="evidence" value="ECO:0007669"/>
    <property type="project" value="UniProtKB-UniRule"/>
</dbReference>
<dbReference type="PANTHER" id="PTHR32432:SF4">
    <property type="entry name" value="CELL DIVISION PROTEIN FTSA"/>
    <property type="match status" value="1"/>
</dbReference>
<dbReference type="OrthoDB" id="9768127at2"/>
<reference evidence="11 12" key="1">
    <citation type="submission" date="2018-09" db="EMBL/GenBank/DDBJ databases">
        <title>Genomic Encyclopedia of Archaeal and Bacterial Type Strains, Phase II (KMG-II): from individual species to whole genera.</title>
        <authorList>
            <person name="Goeker M."/>
        </authorList>
    </citation>
    <scope>NUCLEOTIDE SEQUENCE [LARGE SCALE GENOMIC DNA]</scope>
    <source>
        <strain evidence="11 12">DSM 17008</strain>
    </source>
</reference>
<accession>A0A419V6A7</accession>
<dbReference type="InterPro" id="IPR003494">
    <property type="entry name" value="SHS2_FtsA"/>
</dbReference>
<gene>
    <name evidence="7" type="primary">ftsA</name>
    <name evidence="11" type="ORF">ATL39_1145</name>
</gene>
<evidence type="ECO:0000259" key="10">
    <source>
        <dbReference type="SMART" id="SM00842"/>
    </source>
</evidence>
<comment type="similarity">
    <text evidence="1">Belongs to the heat shock protein 70 family.</text>
</comment>
<comment type="subcellular location">
    <subcellularLocation>
        <location evidence="7">Cell membrane</location>
        <topology evidence="7">Peripheral membrane protein</topology>
        <orientation evidence="7">Cytoplasmic side</orientation>
    </subcellularLocation>
    <text evidence="7">Localizes to the Z ring in an FtsZ-dependent manner. Targeted to the membrane through a conserved C-terminal amphipathic helix.</text>
</comment>
<dbReference type="InterPro" id="IPR043129">
    <property type="entry name" value="ATPase_NBD"/>
</dbReference>
<dbReference type="Proteomes" id="UP000285120">
    <property type="component" value="Unassembled WGS sequence"/>
</dbReference>
<dbReference type="InterPro" id="IPR018181">
    <property type="entry name" value="Heat_shock_70_CS"/>
</dbReference>
<evidence type="ECO:0000256" key="1">
    <source>
        <dbReference type="ARBA" id="ARBA00007381"/>
    </source>
</evidence>
<evidence type="ECO:0000256" key="8">
    <source>
        <dbReference type="PIRNR" id="PIRNR003101"/>
    </source>
</evidence>
<comment type="caution">
    <text evidence="11">The sequence shown here is derived from an EMBL/GenBank/DDBJ whole genome shotgun (WGS) entry which is preliminary data.</text>
</comment>
<evidence type="ECO:0000256" key="2">
    <source>
        <dbReference type="ARBA" id="ARBA00022475"/>
    </source>
</evidence>
<dbReference type="SUPFAM" id="SSF53067">
    <property type="entry name" value="Actin-like ATPase domain"/>
    <property type="match status" value="2"/>
</dbReference>
<keyword evidence="12" id="KW-1185">Reference proteome</keyword>
<dbReference type="HAMAP" id="MF_02033">
    <property type="entry name" value="FtsA"/>
    <property type="match status" value="1"/>
</dbReference>
<sequence>MNNEDIYVSLDIGTSAVKVIIGEMSGKSLQVIGVGTAPSRGMKRGAIVDIDETVHSIREAIQKAERMVGLSITRVILGVNGNHIEMKPCSGVVAVSSSDREIRDEDIDRVMDAAQVLSIPPEREIVDTIPTQFIVDGLEGITDPRGMMGVRLEVEATLITGAKTTLHNLLRCVERAGLEIEALCLQPLAAGDFALSKDEKTLGVAMVDIGGGSTTISVFKDGMMQALRVLSIGGDHITNDISVGLRTTSEEAERIKRHHGYAFIDDASEDVTFSMNTMGNDHSEDYSQYEIAQIIEPRLEEIFELVHEEIYRMGYSDLPGGYIFTGGSVMIPGTLDLAEDVLRQNVRMTVPDYIGVREPIYTTAIGLIEFAHEHVKIQDKEMAVTSSSEEQSFQAAPLPPADAKPKKDRKELREQREKENQSNQSDQPTVKSKVKNFFKVFFE</sequence>
<dbReference type="Gene3D" id="3.30.420.40">
    <property type="match status" value="2"/>
</dbReference>
<keyword evidence="3 7" id="KW-0132">Cell division</keyword>
<dbReference type="AlphaFoldDB" id="A0A419V6A7"/>
<feature type="compositionally biased region" description="Polar residues" evidence="9">
    <location>
        <begin position="384"/>
        <end position="394"/>
    </location>
</feature>
<proteinExistence type="inferred from homology"/>
<dbReference type="NCBIfam" id="TIGR01174">
    <property type="entry name" value="ftsA"/>
    <property type="match status" value="1"/>
</dbReference>
<dbReference type="GO" id="GO:0032153">
    <property type="term" value="C:cell division site"/>
    <property type="evidence" value="ECO:0007669"/>
    <property type="project" value="UniProtKB-UniRule"/>
</dbReference>
<dbReference type="PROSITE" id="PS00329">
    <property type="entry name" value="HSP70_2"/>
    <property type="match status" value="1"/>
</dbReference>
<feature type="region of interest" description="Disordered" evidence="9">
    <location>
        <begin position="381"/>
        <end position="431"/>
    </location>
</feature>
<feature type="domain" description="SHS2" evidence="10">
    <location>
        <begin position="7"/>
        <end position="194"/>
    </location>
</feature>
<dbReference type="Pfam" id="PF14450">
    <property type="entry name" value="FtsA"/>
    <property type="match status" value="1"/>
</dbReference>
<dbReference type="FunFam" id="3.30.1490.110:FF:000003">
    <property type="entry name" value="Cell division protein FtsA"/>
    <property type="match status" value="1"/>
</dbReference>
<keyword evidence="4" id="KW-0346">Stress response</keyword>
<evidence type="ECO:0000256" key="6">
    <source>
        <dbReference type="ARBA" id="ARBA00023306"/>
    </source>
</evidence>
<evidence type="ECO:0000313" key="11">
    <source>
        <dbReference type="EMBL" id="RKD75446.1"/>
    </source>
</evidence>
<dbReference type="CDD" id="cd24048">
    <property type="entry name" value="ASKHA_NBD_FtsA"/>
    <property type="match status" value="1"/>
</dbReference>
<dbReference type="EMBL" id="RAPK01000007">
    <property type="protein sequence ID" value="RKD75446.1"/>
    <property type="molecule type" value="Genomic_DNA"/>
</dbReference>
<keyword evidence="6 7" id="KW-0131">Cell cycle</keyword>
<name>A0A419V6A7_9BACL</name>
<evidence type="ECO:0000256" key="5">
    <source>
        <dbReference type="ARBA" id="ARBA00023136"/>
    </source>
</evidence>
<protein>
    <recommendedName>
        <fullName evidence="7 8">Cell division protein FtsA</fullName>
    </recommendedName>
</protein>
<organism evidence="11 12">
    <name type="scientific">Sinobaca qinghaiensis</name>
    <dbReference type="NCBI Taxonomy" id="342944"/>
    <lineage>
        <taxon>Bacteria</taxon>
        <taxon>Bacillati</taxon>
        <taxon>Bacillota</taxon>
        <taxon>Bacilli</taxon>
        <taxon>Bacillales</taxon>
        <taxon>Sporolactobacillaceae</taxon>
        <taxon>Sinobaca</taxon>
    </lineage>
</organism>
<evidence type="ECO:0000256" key="9">
    <source>
        <dbReference type="SAM" id="MobiDB-lite"/>
    </source>
</evidence>
<dbReference type="Gene3D" id="3.30.1490.110">
    <property type="match status" value="1"/>
</dbReference>
<dbReference type="GO" id="GO:0043093">
    <property type="term" value="P:FtsZ-dependent cytokinesis"/>
    <property type="evidence" value="ECO:0007669"/>
    <property type="project" value="UniProtKB-UniRule"/>
</dbReference>